<keyword evidence="1" id="KW-0238">DNA-binding</keyword>
<reference evidence="3" key="1">
    <citation type="submission" date="2019-08" db="EMBL/GenBank/DDBJ databases">
        <authorList>
            <person name="Kucharzyk K."/>
            <person name="Murdoch R.W."/>
            <person name="Higgins S."/>
            <person name="Loffler F."/>
        </authorList>
    </citation>
    <scope>NUCLEOTIDE SEQUENCE</scope>
</reference>
<dbReference type="PROSITE" id="PS50943">
    <property type="entry name" value="HTH_CROC1"/>
    <property type="match status" value="1"/>
</dbReference>
<dbReference type="EMBL" id="VSSQ01014007">
    <property type="protein sequence ID" value="MPM52741.1"/>
    <property type="molecule type" value="Genomic_DNA"/>
</dbReference>
<organism evidence="3">
    <name type="scientific">bioreactor metagenome</name>
    <dbReference type="NCBI Taxonomy" id="1076179"/>
    <lineage>
        <taxon>unclassified sequences</taxon>
        <taxon>metagenomes</taxon>
        <taxon>ecological metagenomes</taxon>
    </lineage>
</organism>
<dbReference type="PANTHER" id="PTHR46558:SF11">
    <property type="entry name" value="HTH-TYPE TRANSCRIPTIONAL REGULATOR XRE"/>
    <property type="match status" value="1"/>
</dbReference>
<dbReference type="PANTHER" id="PTHR46558">
    <property type="entry name" value="TRACRIPTIONAL REGULATORY PROTEIN-RELATED-RELATED"/>
    <property type="match status" value="1"/>
</dbReference>
<comment type="caution">
    <text evidence="3">The sequence shown here is derived from an EMBL/GenBank/DDBJ whole genome shotgun (WGS) entry which is preliminary data.</text>
</comment>
<gene>
    <name evidence="3" type="ORF">SDC9_99503</name>
</gene>
<dbReference type="Gene3D" id="1.10.260.40">
    <property type="entry name" value="lambda repressor-like DNA-binding domains"/>
    <property type="match status" value="1"/>
</dbReference>
<sequence>MTIFISENIKKLRQQKELTQETLADFLGVSFQSVSKWERGESYPDITLLPNIADFFGISCDELLGIDKVKNEAEIIEQLQKYDNFTDKDLKFDIIINLNKKFPTDFRILLRYMSWLIHFSEKNSDIVSKITAIYNNIQQNCTVDKIRISAKRHIVELYHTLVKNENSSITFEDCEKIIIEMPRMRDGQELFCFFYPKNHPERDTNIQNAIEEEITLLDTTISHYYFYDERFSLDFNIDILSMEINYLNFLYDDGNYGRMWRIVMYKYGHLGVRYFAKGEVEKALENLKKSAKLAIQFDEMDRVTIMHSKLFDGKEFDKHTLGSIYSAKNQMKYLMIEKYPLSDEFKESAEFKEIINML</sequence>
<dbReference type="InterPro" id="IPR001387">
    <property type="entry name" value="Cro/C1-type_HTH"/>
</dbReference>
<protein>
    <recommendedName>
        <fullName evidence="2">HTH cro/C1-type domain-containing protein</fullName>
    </recommendedName>
</protein>
<dbReference type="InterPro" id="IPR010982">
    <property type="entry name" value="Lambda_DNA-bd_dom_sf"/>
</dbReference>
<dbReference type="CDD" id="cd00093">
    <property type="entry name" value="HTH_XRE"/>
    <property type="match status" value="1"/>
</dbReference>
<proteinExistence type="predicted"/>
<evidence type="ECO:0000313" key="3">
    <source>
        <dbReference type="EMBL" id="MPM52741.1"/>
    </source>
</evidence>
<dbReference type="SMART" id="SM00530">
    <property type="entry name" value="HTH_XRE"/>
    <property type="match status" value="1"/>
</dbReference>
<dbReference type="SUPFAM" id="SSF47413">
    <property type="entry name" value="lambda repressor-like DNA-binding domains"/>
    <property type="match status" value="1"/>
</dbReference>
<evidence type="ECO:0000259" key="2">
    <source>
        <dbReference type="PROSITE" id="PS50943"/>
    </source>
</evidence>
<evidence type="ECO:0000256" key="1">
    <source>
        <dbReference type="ARBA" id="ARBA00023125"/>
    </source>
</evidence>
<dbReference type="AlphaFoldDB" id="A0A645AKC1"/>
<feature type="domain" description="HTH cro/C1-type" evidence="2">
    <location>
        <begin position="9"/>
        <end position="63"/>
    </location>
</feature>
<accession>A0A645AKC1</accession>
<dbReference type="GO" id="GO:0003677">
    <property type="term" value="F:DNA binding"/>
    <property type="evidence" value="ECO:0007669"/>
    <property type="project" value="UniProtKB-KW"/>
</dbReference>
<dbReference type="Pfam" id="PF01381">
    <property type="entry name" value="HTH_3"/>
    <property type="match status" value="1"/>
</dbReference>
<name>A0A645AKC1_9ZZZZ</name>